<protein>
    <submittedName>
        <fullName evidence="1">Uncharacterized protein</fullName>
    </submittedName>
</protein>
<evidence type="ECO:0000313" key="1">
    <source>
        <dbReference type="EMBL" id="SHG33831.1"/>
    </source>
</evidence>
<dbReference type="AlphaFoldDB" id="A0A1M5IZX5"/>
<sequence>MTTEEILWNAAFERVEEKDDSYNYDEERAKERYYEDKDLFEHFAELFKPKAL</sequence>
<name>A0A1M5IZX5_9BACT</name>
<reference evidence="2" key="1">
    <citation type="submission" date="2016-11" db="EMBL/GenBank/DDBJ databases">
        <authorList>
            <person name="Varghese N."/>
            <person name="Submissions S."/>
        </authorList>
    </citation>
    <scope>NUCLEOTIDE SEQUENCE [LARGE SCALE GENOMIC DNA]</scope>
    <source>
        <strain evidence="2">DSM 27370</strain>
    </source>
</reference>
<dbReference type="EMBL" id="FQUC01000021">
    <property type="protein sequence ID" value="SHG33831.1"/>
    <property type="molecule type" value="Genomic_DNA"/>
</dbReference>
<dbReference type="Proteomes" id="UP000184480">
    <property type="component" value="Unassembled WGS sequence"/>
</dbReference>
<gene>
    <name evidence="1" type="ORF">SAMN05444362_12171</name>
</gene>
<dbReference type="STRING" id="1346286.SAMN05444362_12171"/>
<dbReference type="RefSeq" id="WP_157257587.1">
    <property type="nucleotide sequence ID" value="NZ_BBXL01000026.1"/>
</dbReference>
<proteinExistence type="predicted"/>
<evidence type="ECO:0000313" key="2">
    <source>
        <dbReference type="Proteomes" id="UP000184480"/>
    </source>
</evidence>
<keyword evidence="2" id="KW-1185">Reference proteome</keyword>
<organism evidence="1 2">
    <name type="scientific">Dysgonomonas macrotermitis</name>
    <dbReference type="NCBI Taxonomy" id="1346286"/>
    <lineage>
        <taxon>Bacteria</taxon>
        <taxon>Pseudomonadati</taxon>
        <taxon>Bacteroidota</taxon>
        <taxon>Bacteroidia</taxon>
        <taxon>Bacteroidales</taxon>
        <taxon>Dysgonomonadaceae</taxon>
        <taxon>Dysgonomonas</taxon>
    </lineage>
</organism>
<accession>A0A1M5IZX5</accession>